<protein>
    <submittedName>
        <fullName evidence="1">Uncharacterized protein</fullName>
    </submittedName>
</protein>
<accession>A0ACB7JBC4</accession>
<evidence type="ECO:0000313" key="1">
    <source>
        <dbReference type="EMBL" id="KAG9227837.1"/>
    </source>
</evidence>
<comment type="caution">
    <text evidence="1">The sequence shown here is derived from an EMBL/GenBank/DDBJ whole genome shotgun (WGS) entry which is preliminary data.</text>
</comment>
<proteinExistence type="predicted"/>
<sequence length="600" mass="66642">MLSLPSLAELTPARLLAYSLAALTAHSFLSRVLKFLRAQSVFPHIPGPPSQSWITGNLGQLFTNKGLPFHLLLSERYGGIARVYGFFGDEQLYICDPRALHSILVKDQDAFDETAVFIENNRIIFGPGLVATVGEQHKRQRKAVKPVFSVIQLKKLTPLFYELAEKLCDVISKEVRGEAIMNSDANSNADSGRVDMSEWMSRIALETVGQAVLGYSFDPLDSRQSNPYTAAVKELIPTLFRLSIVRQFVPWLTRIGPPAFRRKLVELVPHEAVQKVKNSSDVMYTTAKGILESKRKKIPERRLETEGPSRQDIITELLKNNERLPESEQLSEEELIGQMTCALLFPLAAMMDLMGYCANDSVLIFGAQDTTSSALSRVLYMLSVHPNWQDDLRGEILEALDTSDRDGRLRYEDVVKLPLLDAVLKETLRLFPPVPFVRRTAIQERTIPFTTQAGDTSSVTIPVGTTLFVGIAGANRMESVWGEDAKEWNPERWVGSRGSETAHSSSAKLPGIYAGTLSFLGGSRSCVGYKFAEIEMKIILVTLLSRFTFAKTGDTIVWNLSQIISPSTATRTLGDGGVEEVEEKKGLPLLVRAYDSKRGL</sequence>
<reference evidence="1 2" key="1">
    <citation type="journal article" date="2021" name="Appl. Environ. Microbiol.">
        <title>Genetic linkage and physical mapping for an oyster mushroom Pleurotus cornucopiae and QTL analysis for the trait cap color.</title>
        <authorList>
            <person name="Zhang Y."/>
            <person name="Gao W."/>
            <person name="Sonnenberg A."/>
            <person name="Chen Q."/>
            <person name="Zhang J."/>
            <person name="Huang C."/>
        </authorList>
    </citation>
    <scope>NUCLEOTIDE SEQUENCE [LARGE SCALE GENOMIC DNA]</scope>
    <source>
        <strain evidence="1">CCMSSC00406</strain>
    </source>
</reference>
<dbReference type="Proteomes" id="UP000824881">
    <property type="component" value="Unassembled WGS sequence"/>
</dbReference>
<organism evidence="1 2">
    <name type="scientific">Pleurotus cornucopiae</name>
    <name type="common">Cornucopia mushroom</name>
    <dbReference type="NCBI Taxonomy" id="5321"/>
    <lineage>
        <taxon>Eukaryota</taxon>
        <taxon>Fungi</taxon>
        <taxon>Dikarya</taxon>
        <taxon>Basidiomycota</taxon>
        <taxon>Agaricomycotina</taxon>
        <taxon>Agaricomycetes</taxon>
        <taxon>Agaricomycetidae</taxon>
        <taxon>Agaricales</taxon>
        <taxon>Pleurotineae</taxon>
        <taxon>Pleurotaceae</taxon>
        <taxon>Pleurotus</taxon>
    </lineage>
</organism>
<dbReference type="EMBL" id="WQMT02000001">
    <property type="protein sequence ID" value="KAG9227837.1"/>
    <property type="molecule type" value="Genomic_DNA"/>
</dbReference>
<keyword evidence="2" id="KW-1185">Reference proteome</keyword>
<evidence type="ECO:0000313" key="2">
    <source>
        <dbReference type="Proteomes" id="UP000824881"/>
    </source>
</evidence>
<name>A0ACB7JBC4_PLECO</name>
<gene>
    <name evidence="1" type="ORF">CCMSSC00406_0008659</name>
</gene>